<organism evidence="2 3">
    <name type="scientific">Cystobacter fuscus (strain ATCC 25194 / DSM 2262 / NBRC 100088 / M29)</name>
    <dbReference type="NCBI Taxonomy" id="1242864"/>
    <lineage>
        <taxon>Bacteria</taxon>
        <taxon>Pseudomonadati</taxon>
        <taxon>Myxococcota</taxon>
        <taxon>Myxococcia</taxon>
        <taxon>Myxococcales</taxon>
        <taxon>Cystobacterineae</taxon>
        <taxon>Archangiaceae</taxon>
        <taxon>Cystobacter</taxon>
    </lineage>
</organism>
<accession>S9P9K8</accession>
<evidence type="ECO:0000313" key="3">
    <source>
        <dbReference type="Proteomes" id="UP000011682"/>
    </source>
</evidence>
<reference evidence="2" key="1">
    <citation type="submission" date="2013-05" db="EMBL/GenBank/DDBJ databases">
        <title>Genome assembly of Cystobacter fuscus DSM 2262.</title>
        <authorList>
            <person name="Sharma G."/>
            <person name="Khatri I."/>
            <person name="Kaur C."/>
            <person name="Mayilraj S."/>
            <person name="Subramanian S."/>
        </authorList>
    </citation>
    <scope>NUCLEOTIDE SEQUENCE [LARGE SCALE GENOMIC DNA]</scope>
    <source>
        <strain evidence="2">DSM 2262</strain>
    </source>
</reference>
<name>S9P9K8_CYSF2</name>
<feature type="domain" description="DUF4382" evidence="1">
    <location>
        <begin position="28"/>
        <end position="187"/>
    </location>
</feature>
<dbReference type="EMBL" id="ANAH02000010">
    <property type="protein sequence ID" value="EPX61075.1"/>
    <property type="molecule type" value="Genomic_DNA"/>
</dbReference>
<dbReference type="InterPro" id="IPR025491">
    <property type="entry name" value="DUF4382"/>
</dbReference>
<gene>
    <name evidence="2" type="ORF">D187_000858</name>
</gene>
<dbReference type="Proteomes" id="UP000011682">
    <property type="component" value="Unassembled WGS sequence"/>
</dbReference>
<evidence type="ECO:0000313" key="2">
    <source>
        <dbReference type="EMBL" id="EPX61075.1"/>
    </source>
</evidence>
<protein>
    <recommendedName>
        <fullName evidence="1">DUF4382 domain-containing protein</fullName>
    </recommendedName>
</protein>
<evidence type="ECO:0000259" key="1">
    <source>
        <dbReference type="Pfam" id="PF14321"/>
    </source>
</evidence>
<dbReference type="OrthoDB" id="5502931at2"/>
<proteinExistence type="predicted"/>
<keyword evidence="3" id="KW-1185">Reference proteome</keyword>
<dbReference type="Pfam" id="PF14321">
    <property type="entry name" value="DUF4382"/>
    <property type="match status" value="1"/>
</dbReference>
<dbReference type="AlphaFoldDB" id="S9P9K8"/>
<dbReference type="RefSeq" id="WP_002632685.1">
    <property type="nucleotide sequence ID" value="NZ_ANAH02000010.1"/>
</dbReference>
<comment type="caution">
    <text evidence="2">The sequence shown here is derived from an EMBL/GenBank/DDBJ whole genome shotgun (WGS) entry which is preliminary data.</text>
</comment>
<sequence>MKTHLISRLTALVAVMLLPLLGCGSGNSKLTVLLKDAPGDFKEAVVTIDQVYLQGEGGKLVLSDKKVTTDLLTLANDTATLVQDAVVPEGTYGELRFVVSGAYVRVDNGDGTTSIYATSPNYEGLPDGAQVDGDLQAPSLGSSGLKVKLDGDKLEVTGEQKVLVVDFDVSQSFGHDAGNMRKWVMHPVIKGADITLTGSAAVTLTLADGTTLPTVNGEQLTLADFNAVLTNSDGTRTVVALADTNEDGVFEVNFKFLFPGAYTLSFEGPMGVTSINVTPAIPFTVNVESGKEGTYAFTLNGVVAGAQ</sequence>